<organism evidence="2 3">
    <name type="scientific">Cyanobium usitatum str. Tous</name>
    <dbReference type="NCBI Taxonomy" id="2116684"/>
    <lineage>
        <taxon>Bacteria</taxon>
        <taxon>Bacillati</taxon>
        <taxon>Cyanobacteriota</taxon>
        <taxon>Cyanophyceae</taxon>
        <taxon>Synechococcales</taxon>
        <taxon>Prochlorococcaceae</taxon>
        <taxon>Cyanobium</taxon>
    </lineage>
</organism>
<accession>A0A2P7MVG5</accession>
<name>A0A2P7MVG5_9CYAN</name>
<protein>
    <submittedName>
        <fullName evidence="2">Uncharacterized protein</fullName>
    </submittedName>
</protein>
<dbReference type="Pfam" id="PF05666">
    <property type="entry name" value="YcgJ"/>
    <property type="match status" value="1"/>
</dbReference>
<dbReference type="OrthoDB" id="554850at2"/>
<evidence type="ECO:0000256" key="1">
    <source>
        <dbReference type="SAM" id="SignalP"/>
    </source>
</evidence>
<dbReference type="AlphaFoldDB" id="A0A2P7MVG5"/>
<reference evidence="2 3" key="1">
    <citation type="journal article" date="2018" name="Environ. Microbiol.">
        <title>Ecological and genomic features of two widespread freshwater picocyanobacteria.</title>
        <authorList>
            <person name="Cabello-Yeves P.J."/>
            <person name="Picazo A."/>
            <person name="Camacho A."/>
            <person name="Callieri C."/>
            <person name="Rosselli R."/>
            <person name="Roda-Garcia J.J."/>
            <person name="Coutinho F.H."/>
            <person name="Rodriguez-Valera F."/>
        </authorList>
    </citation>
    <scope>NUCLEOTIDE SEQUENCE [LARGE SCALE GENOMIC DNA]</scope>
    <source>
        <strain evidence="2 3">Tous</strain>
    </source>
</reference>
<keyword evidence="1" id="KW-0732">Signal</keyword>
<feature type="chain" id="PRO_5015127774" evidence="1">
    <location>
        <begin position="23"/>
        <end position="235"/>
    </location>
</feature>
<dbReference type="Proteomes" id="UP000243002">
    <property type="component" value="Unassembled WGS sequence"/>
</dbReference>
<evidence type="ECO:0000313" key="3">
    <source>
        <dbReference type="Proteomes" id="UP000243002"/>
    </source>
</evidence>
<dbReference type="RefSeq" id="WP_106502810.1">
    <property type="nucleotide sequence ID" value="NZ_PXXO01000007.1"/>
</dbReference>
<feature type="signal peptide" evidence="1">
    <location>
        <begin position="1"/>
        <end position="22"/>
    </location>
</feature>
<sequence>MKQFVLLLSATLPLVINSAALAQPAGLSYPRQGVVCDSVGRTCYDSYGPSIGITADVYGQGAANNLTANLNQTNSRDFRLSTGQACSVPRRTCWNDGWSATKVAPGLTQQLFGSNSANGQPLQPQKISGTGLCSLSRSGQRIFDGTCRLKQVRKGDQNLYEVQLQNGSNYVFRQNGSQYQIRDGFGGIWPVTFIDHGNTGIFRFGDYKLVATQESSNRNAAVGSAIGNLLNALFQ</sequence>
<keyword evidence="3" id="KW-1185">Reference proteome</keyword>
<evidence type="ECO:0000313" key="2">
    <source>
        <dbReference type="EMBL" id="PSJ05185.1"/>
    </source>
</evidence>
<dbReference type="InterPro" id="IPR008617">
    <property type="entry name" value="Uncharacterised_YcgJ"/>
</dbReference>
<dbReference type="EMBL" id="PXXO01000007">
    <property type="protein sequence ID" value="PSJ05185.1"/>
    <property type="molecule type" value="Genomic_DNA"/>
</dbReference>
<comment type="caution">
    <text evidence="2">The sequence shown here is derived from an EMBL/GenBank/DDBJ whole genome shotgun (WGS) entry which is preliminary data.</text>
</comment>
<proteinExistence type="predicted"/>
<gene>
    <name evidence="2" type="ORF">C7K55_07565</name>
</gene>